<evidence type="ECO:0000313" key="2">
    <source>
        <dbReference type="EMBL" id="KAK1939662.1"/>
    </source>
</evidence>
<sequence length="180" mass="19693">MIPLMTVDVGAPSNIVQQAFLYALNNCPEGPVAQFYYLSAKLYRCISDAVNSLPPFMESVEDAGVPSTGERISIEVVKAEVDEMVRKNILPFRNATPVQEPPTSGGDDAHPEYACNNSDKQSGRSFDFVNCSDIECSSNSSDDVRFFNTDGSLPADIDEFMELLVTCAKEVELQCRFGGD</sequence>
<evidence type="ECO:0000313" key="3">
    <source>
        <dbReference type="Proteomes" id="UP001195914"/>
    </source>
</evidence>
<reference evidence="2" key="2">
    <citation type="submission" date="2021-05" db="EMBL/GenBank/DDBJ databases">
        <authorList>
            <person name="Pain A."/>
        </authorList>
    </citation>
    <scope>NUCLEOTIDE SEQUENCE</scope>
    <source>
        <strain evidence="2">1802A</strain>
    </source>
</reference>
<gene>
    <name evidence="2" type="ORF">X943_002086</name>
</gene>
<protein>
    <submittedName>
        <fullName evidence="2">Uncharacterized protein</fullName>
    </submittedName>
</protein>
<dbReference type="EMBL" id="JAHBMH010000007">
    <property type="protein sequence ID" value="KAK1939662.1"/>
    <property type="molecule type" value="Genomic_DNA"/>
</dbReference>
<organism evidence="2 3">
    <name type="scientific">Babesia divergens</name>
    <dbReference type="NCBI Taxonomy" id="32595"/>
    <lineage>
        <taxon>Eukaryota</taxon>
        <taxon>Sar</taxon>
        <taxon>Alveolata</taxon>
        <taxon>Apicomplexa</taxon>
        <taxon>Aconoidasida</taxon>
        <taxon>Piroplasmida</taxon>
        <taxon>Babesiidae</taxon>
        <taxon>Babesia</taxon>
    </lineage>
</organism>
<keyword evidence="3" id="KW-1185">Reference proteome</keyword>
<dbReference type="Proteomes" id="UP001195914">
    <property type="component" value="Unassembled WGS sequence"/>
</dbReference>
<accession>A0AAD9GJL7</accession>
<evidence type="ECO:0000256" key="1">
    <source>
        <dbReference type="SAM" id="MobiDB-lite"/>
    </source>
</evidence>
<reference evidence="2" key="1">
    <citation type="journal article" date="2014" name="Nucleic Acids Res.">
        <title>The evolutionary dynamics of variant antigen genes in Babesia reveal a history of genomic innovation underlying host-parasite interaction.</title>
        <authorList>
            <person name="Jackson A.P."/>
            <person name="Otto T.D."/>
            <person name="Darby A."/>
            <person name="Ramaprasad A."/>
            <person name="Xia D."/>
            <person name="Echaide I.E."/>
            <person name="Farber M."/>
            <person name="Gahlot S."/>
            <person name="Gamble J."/>
            <person name="Gupta D."/>
            <person name="Gupta Y."/>
            <person name="Jackson L."/>
            <person name="Malandrin L."/>
            <person name="Malas T.B."/>
            <person name="Moussa E."/>
            <person name="Nair M."/>
            <person name="Reid A.J."/>
            <person name="Sanders M."/>
            <person name="Sharma J."/>
            <person name="Tracey A."/>
            <person name="Quail M.A."/>
            <person name="Weir W."/>
            <person name="Wastling J.M."/>
            <person name="Hall N."/>
            <person name="Willadsen P."/>
            <person name="Lingelbach K."/>
            <person name="Shiels B."/>
            <person name="Tait A."/>
            <person name="Berriman M."/>
            <person name="Allred D.R."/>
            <person name="Pain A."/>
        </authorList>
    </citation>
    <scope>NUCLEOTIDE SEQUENCE</scope>
    <source>
        <strain evidence="2">1802A</strain>
    </source>
</reference>
<proteinExistence type="predicted"/>
<comment type="caution">
    <text evidence="2">The sequence shown here is derived from an EMBL/GenBank/DDBJ whole genome shotgun (WGS) entry which is preliminary data.</text>
</comment>
<feature type="region of interest" description="Disordered" evidence="1">
    <location>
        <begin position="93"/>
        <end position="116"/>
    </location>
</feature>
<dbReference type="AlphaFoldDB" id="A0AAD9GJL7"/>
<name>A0AAD9GJL7_BABDI</name>